<protein>
    <submittedName>
        <fullName evidence="4">Cell adhesion molecule DSCAM-like</fullName>
    </submittedName>
</protein>
<evidence type="ECO:0000259" key="2">
    <source>
        <dbReference type="PROSITE" id="PS50835"/>
    </source>
</evidence>
<proteinExistence type="predicted"/>
<dbReference type="InterPro" id="IPR013151">
    <property type="entry name" value="Immunoglobulin_dom"/>
</dbReference>
<dbReference type="GO" id="GO:0007156">
    <property type="term" value="P:homophilic cell adhesion via plasma membrane adhesion molecules"/>
    <property type="evidence" value="ECO:0007669"/>
    <property type="project" value="TreeGrafter"/>
</dbReference>
<dbReference type="AlphaFoldDB" id="A0A9R0DW26"/>
<organism evidence="3 4">
    <name type="scientific">Spodoptera frugiperda</name>
    <name type="common">Fall armyworm</name>
    <dbReference type="NCBI Taxonomy" id="7108"/>
    <lineage>
        <taxon>Eukaryota</taxon>
        <taxon>Metazoa</taxon>
        <taxon>Ecdysozoa</taxon>
        <taxon>Arthropoda</taxon>
        <taxon>Hexapoda</taxon>
        <taxon>Insecta</taxon>
        <taxon>Pterygota</taxon>
        <taxon>Neoptera</taxon>
        <taxon>Endopterygota</taxon>
        <taxon>Lepidoptera</taxon>
        <taxon>Glossata</taxon>
        <taxon>Ditrysia</taxon>
        <taxon>Noctuoidea</taxon>
        <taxon>Noctuidae</taxon>
        <taxon>Amphipyrinae</taxon>
        <taxon>Spodoptera</taxon>
    </lineage>
</organism>
<dbReference type="InterPro" id="IPR003598">
    <property type="entry name" value="Ig_sub2"/>
</dbReference>
<dbReference type="GO" id="GO:0070593">
    <property type="term" value="P:dendrite self-avoidance"/>
    <property type="evidence" value="ECO:0007669"/>
    <property type="project" value="TreeGrafter"/>
</dbReference>
<feature type="domain" description="Ig-like" evidence="2">
    <location>
        <begin position="140"/>
        <end position="229"/>
    </location>
</feature>
<feature type="domain" description="Ig-like" evidence="2">
    <location>
        <begin position="342"/>
        <end position="432"/>
    </location>
</feature>
<dbReference type="InterPro" id="IPR036179">
    <property type="entry name" value="Ig-like_dom_sf"/>
</dbReference>
<dbReference type="GeneID" id="126910621"/>
<name>A0A9R0DW26_SPOFR</name>
<dbReference type="Proteomes" id="UP000829999">
    <property type="component" value="Chromosome 15"/>
</dbReference>
<dbReference type="GO" id="GO:0005886">
    <property type="term" value="C:plasma membrane"/>
    <property type="evidence" value="ECO:0007669"/>
    <property type="project" value="TreeGrafter"/>
</dbReference>
<sequence>MSARNIQVGCKTVEPRADTGRAGSRRRHSRSCSGRAASCRASLLLLEQHRARLLLLRKQSLVLCLQCVVSVTCVHHVAANCWIRSSLTKWRRTQRAARCLWGRWGAAGARGRGMLLPALAALCCLCVAGVVRGELGMLAPALVQEPAPRVLYAARAGTALHCGARGDPPPRVSWLADDGSVLHEQPGLRRIYSNGTLEMLPSSAYEVTSSTVRCRAANVHGTAVSRDVTLVPVPDESWEAVANAGAATAGGVAAVTCGSAGARDPEHVRAALWYHGDTVLHLDPPSQGSRYLVAGNTLLIRDVSPSDAGAYSCLARHAVTGATRRARPALLAVTAGGASSAPRLLATGGELSVQAGHPVCLPCVASDHPPPQYTWYREREGRLQPVPAAAEGWAWAGGAAQCVRRAALAAAGLWICKAYNVFGDATAHTTLHVHDDSLSVVVAPTVLVADAGSTARFNCSASDPRASLAWLHNGAPVGAAGGAAGARPGARC</sequence>
<dbReference type="SUPFAM" id="SSF48726">
    <property type="entry name" value="Immunoglobulin"/>
    <property type="match status" value="4"/>
</dbReference>
<evidence type="ECO:0000256" key="1">
    <source>
        <dbReference type="ARBA" id="ARBA00023319"/>
    </source>
</evidence>
<dbReference type="SMART" id="SM00408">
    <property type="entry name" value="IGc2"/>
    <property type="match status" value="3"/>
</dbReference>
<dbReference type="OrthoDB" id="6159398at2759"/>
<dbReference type="RefSeq" id="XP_050554707.1">
    <property type="nucleotide sequence ID" value="XM_050698750.1"/>
</dbReference>
<evidence type="ECO:0000313" key="3">
    <source>
        <dbReference type="Proteomes" id="UP000829999"/>
    </source>
</evidence>
<gene>
    <name evidence="4" type="primary">LOC126910621</name>
</gene>
<reference evidence="4" key="1">
    <citation type="submission" date="2025-08" db="UniProtKB">
        <authorList>
            <consortium name="RefSeq"/>
        </authorList>
    </citation>
    <scope>IDENTIFICATION</scope>
    <source>
        <tissue evidence="4">Whole larval tissue</tissue>
    </source>
</reference>
<dbReference type="CDD" id="cd00096">
    <property type="entry name" value="Ig"/>
    <property type="match status" value="1"/>
</dbReference>
<feature type="domain" description="Ig-like" evidence="2">
    <location>
        <begin position="234"/>
        <end position="329"/>
    </location>
</feature>
<evidence type="ECO:0000313" key="4">
    <source>
        <dbReference type="RefSeq" id="XP_050554707.1"/>
    </source>
</evidence>
<keyword evidence="1" id="KW-0393">Immunoglobulin domain</keyword>
<dbReference type="SMART" id="SM00409">
    <property type="entry name" value="IG"/>
    <property type="match status" value="2"/>
</dbReference>
<keyword evidence="3" id="KW-1185">Reference proteome</keyword>
<dbReference type="InterPro" id="IPR003599">
    <property type="entry name" value="Ig_sub"/>
</dbReference>
<accession>A0A9R0DW26</accession>
<dbReference type="GO" id="GO:0098632">
    <property type="term" value="F:cell-cell adhesion mediator activity"/>
    <property type="evidence" value="ECO:0007669"/>
    <property type="project" value="TreeGrafter"/>
</dbReference>
<dbReference type="PANTHER" id="PTHR10075:SF100">
    <property type="entry name" value="FASCICLIN-2"/>
    <property type="match status" value="1"/>
</dbReference>
<dbReference type="Gene3D" id="2.60.40.10">
    <property type="entry name" value="Immunoglobulins"/>
    <property type="match status" value="3"/>
</dbReference>
<dbReference type="PROSITE" id="PS50835">
    <property type="entry name" value="IG_LIKE"/>
    <property type="match status" value="3"/>
</dbReference>
<dbReference type="InterPro" id="IPR013783">
    <property type="entry name" value="Ig-like_fold"/>
</dbReference>
<dbReference type="Pfam" id="PF00047">
    <property type="entry name" value="ig"/>
    <property type="match status" value="1"/>
</dbReference>
<dbReference type="GO" id="GO:0030424">
    <property type="term" value="C:axon"/>
    <property type="evidence" value="ECO:0007669"/>
    <property type="project" value="TreeGrafter"/>
</dbReference>
<dbReference type="InterPro" id="IPR007110">
    <property type="entry name" value="Ig-like_dom"/>
</dbReference>
<dbReference type="GO" id="GO:0007411">
    <property type="term" value="P:axon guidance"/>
    <property type="evidence" value="ECO:0007669"/>
    <property type="project" value="TreeGrafter"/>
</dbReference>
<dbReference type="PANTHER" id="PTHR10075">
    <property type="entry name" value="BASIGIN RELATED"/>
    <property type="match status" value="1"/>
</dbReference>